<protein>
    <submittedName>
        <fullName evidence="2">Methyltransferase domain-containing protein</fullName>
    </submittedName>
</protein>
<name>A0A1G6YJ94_9PSEU</name>
<dbReference type="InterPro" id="IPR025714">
    <property type="entry name" value="Methyltranfer_dom"/>
</dbReference>
<gene>
    <name evidence="2" type="ORF">SAMN05216174_1227</name>
</gene>
<dbReference type="Gene3D" id="3.40.50.150">
    <property type="entry name" value="Vaccinia Virus protein VP39"/>
    <property type="match status" value="1"/>
</dbReference>
<keyword evidence="3" id="KW-1185">Reference proteome</keyword>
<evidence type="ECO:0000313" key="2">
    <source>
        <dbReference type="EMBL" id="SDD90361.1"/>
    </source>
</evidence>
<dbReference type="Pfam" id="PF13847">
    <property type="entry name" value="Methyltransf_31"/>
    <property type="match status" value="1"/>
</dbReference>
<evidence type="ECO:0000313" key="3">
    <source>
        <dbReference type="Proteomes" id="UP000199501"/>
    </source>
</evidence>
<dbReference type="RefSeq" id="WP_091457169.1">
    <property type="nucleotide sequence ID" value="NZ_FMZZ01000022.1"/>
</dbReference>
<dbReference type="STRING" id="1271860.SAMN05216174_1227"/>
<dbReference type="EMBL" id="FMZZ01000022">
    <property type="protein sequence ID" value="SDD90361.1"/>
    <property type="molecule type" value="Genomic_DNA"/>
</dbReference>
<dbReference type="InterPro" id="IPR029063">
    <property type="entry name" value="SAM-dependent_MTases_sf"/>
</dbReference>
<feature type="domain" description="Methyltransferase" evidence="1">
    <location>
        <begin position="49"/>
        <end position="158"/>
    </location>
</feature>
<dbReference type="OrthoDB" id="9777638at2"/>
<dbReference type="Proteomes" id="UP000199501">
    <property type="component" value="Unassembled WGS sequence"/>
</dbReference>
<dbReference type="CDD" id="cd02440">
    <property type="entry name" value="AdoMet_MTases"/>
    <property type="match status" value="1"/>
</dbReference>
<accession>A0A1G6YJ94</accession>
<dbReference type="GO" id="GO:0032259">
    <property type="term" value="P:methylation"/>
    <property type="evidence" value="ECO:0007669"/>
    <property type="project" value="UniProtKB-KW"/>
</dbReference>
<keyword evidence="2" id="KW-0808">Transferase</keyword>
<sequence length="280" mass="30982">MAKLRTRGVDKARQTVAGTFDRSAETYESVGVDFFKIFAHHLLTDVPLNPGSRVLDAGCGRGAVLFPAAALVGPTGSVFGIDLSPAMVDRTAHEINARGLTNANAVVMDAQEPDLPPRSFDTILSSCVVFFLPDPIAGLRAWRDLLKPGGRLGVTTFCGNDPRWSAVEDVFRPNIPPAMLWAMANPASPFATTDTFHRALESVGYRHPTSKIRTHEITFTDPQQWITWSWSHGQRVFWELIPRQDLPAARSEVLARLEPLREPNGALRMCQQVRYTVAHR</sequence>
<reference evidence="3" key="1">
    <citation type="submission" date="2016-10" db="EMBL/GenBank/DDBJ databases">
        <authorList>
            <person name="Varghese N."/>
            <person name="Submissions S."/>
        </authorList>
    </citation>
    <scope>NUCLEOTIDE SEQUENCE [LARGE SCALE GENOMIC DNA]</scope>
    <source>
        <strain evidence="3">IBRC-M 10403</strain>
    </source>
</reference>
<dbReference type="AlphaFoldDB" id="A0A1G6YJ94"/>
<organism evidence="2 3">
    <name type="scientific">Actinokineospora iranica</name>
    <dbReference type="NCBI Taxonomy" id="1271860"/>
    <lineage>
        <taxon>Bacteria</taxon>
        <taxon>Bacillati</taxon>
        <taxon>Actinomycetota</taxon>
        <taxon>Actinomycetes</taxon>
        <taxon>Pseudonocardiales</taxon>
        <taxon>Pseudonocardiaceae</taxon>
        <taxon>Actinokineospora</taxon>
    </lineage>
</organism>
<proteinExistence type="predicted"/>
<keyword evidence="2" id="KW-0489">Methyltransferase</keyword>
<dbReference type="GO" id="GO:0008168">
    <property type="term" value="F:methyltransferase activity"/>
    <property type="evidence" value="ECO:0007669"/>
    <property type="project" value="UniProtKB-KW"/>
</dbReference>
<dbReference type="PANTHER" id="PTHR43861:SF1">
    <property type="entry name" value="TRANS-ACONITATE 2-METHYLTRANSFERASE"/>
    <property type="match status" value="1"/>
</dbReference>
<evidence type="ECO:0000259" key="1">
    <source>
        <dbReference type="Pfam" id="PF13847"/>
    </source>
</evidence>
<dbReference type="SUPFAM" id="SSF53335">
    <property type="entry name" value="S-adenosyl-L-methionine-dependent methyltransferases"/>
    <property type="match status" value="1"/>
</dbReference>
<dbReference type="PANTHER" id="PTHR43861">
    <property type="entry name" value="TRANS-ACONITATE 2-METHYLTRANSFERASE-RELATED"/>
    <property type="match status" value="1"/>
</dbReference>